<keyword evidence="11" id="KW-0585">Phenylalanine catabolism</keyword>
<gene>
    <name evidence="14" type="primary">phhA</name>
    <name evidence="14" type="ORF">GCM10023331_21240</name>
</gene>
<dbReference type="InterPro" id="IPR036951">
    <property type="entry name" value="ArAA_hydroxylase_sf"/>
</dbReference>
<comment type="cofactor">
    <cofactor evidence="2">
        <name>Fe(2+)</name>
        <dbReference type="ChEBI" id="CHEBI:29033"/>
    </cofactor>
</comment>
<evidence type="ECO:0000256" key="12">
    <source>
        <dbReference type="ARBA" id="ARBA00029922"/>
    </source>
</evidence>
<dbReference type="NCBIfam" id="TIGR01267">
    <property type="entry name" value="Phe4hydrox_mono"/>
    <property type="match status" value="1"/>
</dbReference>
<dbReference type="RefSeq" id="WP_345371618.1">
    <property type="nucleotide sequence ID" value="NZ_BAABJX010000032.1"/>
</dbReference>
<dbReference type="InterPro" id="IPR036329">
    <property type="entry name" value="Aro-AA_hydroxylase_C_sf"/>
</dbReference>
<keyword evidence="15" id="KW-1185">Reference proteome</keyword>
<evidence type="ECO:0000256" key="7">
    <source>
        <dbReference type="ARBA" id="ARBA00022723"/>
    </source>
</evidence>
<dbReference type="Gene3D" id="1.10.800.10">
    <property type="entry name" value="Aromatic amino acid hydroxylase"/>
    <property type="match status" value="1"/>
</dbReference>
<dbReference type="EMBL" id="BAABJX010000032">
    <property type="protein sequence ID" value="GAA4835716.1"/>
    <property type="molecule type" value="Genomic_DNA"/>
</dbReference>
<dbReference type="InterPro" id="IPR001273">
    <property type="entry name" value="ArAA_hydroxylase"/>
</dbReference>
<evidence type="ECO:0000256" key="1">
    <source>
        <dbReference type="ARBA" id="ARBA00001060"/>
    </source>
</evidence>
<dbReference type="InterPro" id="IPR005960">
    <property type="entry name" value="Phe-4-hydroxylase_mono"/>
</dbReference>
<dbReference type="PRINTS" id="PR00372">
    <property type="entry name" value="FYWHYDRXLASE"/>
</dbReference>
<dbReference type="InterPro" id="IPR018301">
    <property type="entry name" value="ArAA_hydroxylase_Fe/CU_BS"/>
</dbReference>
<evidence type="ECO:0000256" key="6">
    <source>
        <dbReference type="ARBA" id="ARBA00020276"/>
    </source>
</evidence>
<protein>
    <recommendedName>
        <fullName evidence="6">Phenylalanine-4-hydroxylase</fullName>
        <ecNumber evidence="5">1.14.16.1</ecNumber>
    </recommendedName>
    <alternativeName>
        <fullName evidence="12">Phe-4-monooxygenase</fullName>
    </alternativeName>
</protein>
<evidence type="ECO:0000256" key="9">
    <source>
        <dbReference type="ARBA" id="ARBA00023004"/>
    </source>
</evidence>
<evidence type="ECO:0000256" key="4">
    <source>
        <dbReference type="ARBA" id="ARBA00009712"/>
    </source>
</evidence>
<evidence type="ECO:0000259" key="13">
    <source>
        <dbReference type="PROSITE" id="PS51410"/>
    </source>
</evidence>
<evidence type="ECO:0000256" key="3">
    <source>
        <dbReference type="ARBA" id="ARBA00005088"/>
    </source>
</evidence>
<sequence>MRQAYEKYTSEDMEVWNLLFERQMGLLPGLADEAFMKGVKCIGFRKDHIPNFEEMNKVLLSETGWQLEVVKGLIDNQSFFELLQNKFFPASTWFRKRSELDYLEEPDMFHDVFGHVPLLTNKDFVNFLQGLSTIALKHIDNEWVIELISRLYWYTVEFGLIENPEGLRIYGAGILSSRGESDFSLHSEEPKRIPFDVEAIMRTPYIKDKFQPHYFVINSYRQLYDAVPEVEDVINKVVRKELDIPH</sequence>
<comment type="catalytic activity">
    <reaction evidence="1">
        <text>(6R)-L-erythro-5,6,7,8-tetrahydrobiopterin + L-phenylalanine + O2 = (4aS,6R)-4a-hydroxy-L-erythro-5,6,7,8-tetrahydrobiopterin + L-tyrosine</text>
        <dbReference type="Rhea" id="RHEA:20273"/>
        <dbReference type="ChEBI" id="CHEBI:15379"/>
        <dbReference type="ChEBI" id="CHEBI:15642"/>
        <dbReference type="ChEBI" id="CHEBI:58095"/>
        <dbReference type="ChEBI" id="CHEBI:58315"/>
        <dbReference type="ChEBI" id="CHEBI:59560"/>
        <dbReference type="EC" id="1.14.16.1"/>
    </reaction>
</comment>
<dbReference type="Proteomes" id="UP001500298">
    <property type="component" value="Unassembled WGS sequence"/>
</dbReference>
<dbReference type="PROSITE" id="PS00367">
    <property type="entry name" value="BH4_AAA_HYDROXYL_1"/>
    <property type="match status" value="1"/>
</dbReference>
<evidence type="ECO:0000256" key="10">
    <source>
        <dbReference type="ARBA" id="ARBA00023033"/>
    </source>
</evidence>
<comment type="pathway">
    <text evidence="3">Amino-acid degradation; L-phenylalanine degradation; acetoacetate and fumarate from L-phenylalanine: step 1/6.</text>
</comment>
<proteinExistence type="inferred from homology"/>
<evidence type="ECO:0000256" key="2">
    <source>
        <dbReference type="ARBA" id="ARBA00001954"/>
    </source>
</evidence>
<comment type="similarity">
    <text evidence="4">Belongs to the biopterin-dependent aromatic amino acid hydroxylase family.</text>
</comment>
<keyword evidence="8" id="KW-0560">Oxidoreductase</keyword>
<organism evidence="14 15">
    <name type="scientific">Algivirga pacifica</name>
    <dbReference type="NCBI Taxonomy" id="1162670"/>
    <lineage>
        <taxon>Bacteria</taxon>
        <taxon>Pseudomonadati</taxon>
        <taxon>Bacteroidota</taxon>
        <taxon>Cytophagia</taxon>
        <taxon>Cytophagales</taxon>
        <taxon>Flammeovirgaceae</taxon>
        <taxon>Algivirga</taxon>
    </lineage>
</organism>
<dbReference type="Pfam" id="PF00351">
    <property type="entry name" value="Biopterin_H"/>
    <property type="match status" value="1"/>
</dbReference>
<evidence type="ECO:0000256" key="11">
    <source>
        <dbReference type="ARBA" id="ARBA00023232"/>
    </source>
</evidence>
<comment type="caution">
    <text evidence="14">The sequence shown here is derived from an EMBL/GenBank/DDBJ whole genome shotgun (WGS) entry which is preliminary data.</text>
</comment>
<keyword evidence="10" id="KW-0503">Monooxygenase</keyword>
<dbReference type="SUPFAM" id="SSF56534">
    <property type="entry name" value="Aromatic aminoacid monoxygenases, catalytic and oligomerization domains"/>
    <property type="match status" value="1"/>
</dbReference>
<keyword evidence="9" id="KW-0408">Iron</keyword>
<dbReference type="EC" id="1.14.16.1" evidence="5"/>
<name>A0ABP9DF94_9BACT</name>
<dbReference type="NCBIfam" id="NF008877">
    <property type="entry name" value="PRK11913.1-2"/>
    <property type="match status" value="1"/>
</dbReference>
<evidence type="ECO:0000313" key="14">
    <source>
        <dbReference type="EMBL" id="GAA4835716.1"/>
    </source>
</evidence>
<dbReference type="PANTHER" id="PTHR11473">
    <property type="entry name" value="AROMATIC AMINO ACID HYDROXYLASE"/>
    <property type="match status" value="1"/>
</dbReference>
<evidence type="ECO:0000313" key="15">
    <source>
        <dbReference type="Proteomes" id="UP001500298"/>
    </source>
</evidence>
<reference evidence="15" key="1">
    <citation type="journal article" date="2019" name="Int. J. Syst. Evol. Microbiol.">
        <title>The Global Catalogue of Microorganisms (GCM) 10K type strain sequencing project: providing services to taxonomists for standard genome sequencing and annotation.</title>
        <authorList>
            <consortium name="The Broad Institute Genomics Platform"/>
            <consortium name="The Broad Institute Genome Sequencing Center for Infectious Disease"/>
            <person name="Wu L."/>
            <person name="Ma J."/>
        </authorList>
    </citation>
    <scope>NUCLEOTIDE SEQUENCE [LARGE SCALE GENOMIC DNA]</scope>
    <source>
        <strain evidence="15">JCM 18326</strain>
    </source>
</reference>
<feature type="domain" description="Biopterin-dependent aromatic amino acid hydroxylase family profile" evidence="13">
    <location>
        <begin position="1"/>
        <end position="246"/>
    </location>
</feature>
<evidence type="ECO:0000256" key="5">
    <source>
        <dbReference type="ARBA" id="ARBA00011995"/>
    </source>
</evidence>
<dbReference type="PANTHER" id="PTHR11473:SF24">
    <property type="entry name" value="PHENYLALANINE-4-HYDROXYLASE"/>
    <property type="match status" value="1"/>
</dbReference>
<dbReference type="InterPro" id="IPR019774">
    <property type="entry name" value="Aromatic-AA_hydroxylase_C"/>
</dbReference>
<keyword evidence="7" id="KW-0479">Metal-binding</keyword>
<accession>A0ABP9DF94</accession>
<evidence type="ECO:0000256" key="8">
    <source>
        <dbReference type="ARBA" id="ARBA00023002"/>
    </source>
</evidence>
<dbReference type="PROSITE" id="PS51410">
    <property type="entry name" value="BH4_AAA_HYDROXYL_2"/>
    <property type="match status" value="1"/>
</dbReference>